<feature type="transmembrane region" description="Helical" evidence="8">
    <location>
        <begin position="104"/>
        <end position="134"/>
    </location>
</feature>
<proteinExistence type="inferred from homology"/>
<feature type="transmembrane region" description="Helical" evidence="8">
    <location>
        <begin position="514"/>
        <end position="534"/>
    </location>
</feature>
<dbReference type="PANTHER" id="PTHR10283:SF109">
    <property type="entry name" value="NA(+)_CITRATE COTRANSPORTER"/>
    <property type="match status" value="1"/>
</dbReference>
<feature type="transmembrane region" description="Helical" evidence="8">
    <location>
        <begin position="216"/>
        <end position="236"/>
    </location>
</feature>
<dbReference type="Proteomes" id="UP000314986">
    <property type="component" value="Unassembled WGS sequence"/>
</dbReference>
<keyword evidence="4 8" id="KW-0812">Transmembrane</keyword>
<feature type="transmembrane region" description="Helical" evidence="8">
    <location>
        <begin position="262"/>
        <end position="284"/>
    </location>
</feature>
<feature type="transmembrane region" description="Helical" evidence="8">
    <location>
        <begin position="325"/>
        <end position="344"/>
    </location>
</feature>
<reference evidence="9" key="4">
    <citation type="submission" date="2025-08" db="UniProtKB">
        <authorList>
            <consortium name="Ensembl"/>
        </authorList>
    </citation>
    <scope>IDENTIFICATION</scope>
</reference>
<dbReference type="InterPro" id="IPR001898">
    <property type="entry name" value="SLC13A/DASS"/>
</dbReference>
<dbReference type="InParanoid" id="A0A4W3IPM6"/>
<dbReference type="GO" id="GO:0015141">
    <property type="term" value="F:succinate transmembrane transporter activity"/>
    <property type="evidence" value="ECO:0007669"/>
    <property type="project" value="TreeGrafter"/>
</dbReference>
<dbReference type="GO" id="GO:0015137">
    <property type="term" value="F:citrate transmembrane transporter activity"/>
    <property type="evidence" value="ECO:0007669"/>
    <property type="project" value="TreeGrafter"/>
</dbReference>
<dbReference type="InterPro" id="IPR031312">
    <property type="entry name" value="Na/sul_symport_CS"/>
</dbReference>
<keyword evidence="7" id="KW-0739">Sodium transport</keyword>
<keyword evidence="10" id="KW-1185">Reference proteome</keyword>
<evidence type="ECO:0000256" key="5">
    <source>
        <dbReference type="ARBA" id="ARBA00022989"/>
    </source>
</evidence>
<dbReference type="GO" id="GO:0015729">
    <property type="term" value="P:oxaloacetate transport"/>
    <property type="evidence" value="ECO:0007669"/>
    <property type="project" value="TreeGrafter"/>
</dbReference>
<reference evidence="9" key="5">
    <citation type="submission" date="2025-09" db="UniProtKB">
        <authorList>
            <consortium name="Ensembl"/>
        </authorList>
    </citation>
    <scope>IDENTIFICATION</scope>
</reference>
<keyword evidence="3" id="KW-0813">Transport</keyword>
<comment type="similarity">
    <text evidence="2">Belongs to the SLC13A/DASS transporter (TC 2.A.47) family. NADC subfamily.</text>
</comment>
<keyword evidence="5 8" id="KW-1133">Transmembrane helix</keyword>
<protein>
    <submittedName>
        <fullName evidence="9">Solute carrier family 13 member 5-like</fullName>
    </submittedName>
</protein>
<keyword evidence="7" id="KW-0915">Sodium</keyword>
<dbReference type="GO" id="GO:0015741">
    <property type="term" value="P:fumarate transport"/>
    <property type="evidence" value="ECO:0007669"/>
    <property type="project" value="TreeGrafter"/>
</dbReference>
<evidence type="ECO:0000313" key="10">
    <source>
        <dbReference type="Proteomes" id="UP000314986"/>
    </source>
</evidence>
<feature type="transmembrane region" description="Helical" evidence="8">
    <location>
        <begin position="487"/>
        <end position="508"/>
    </location>
</feature>
<dbReference type="OMA" id="ISHAVME"/>
<sequence length="582" mass="64743">EGPLLFSIDINELDLDIESMVSKYVDDTKLAACGYIILLMAVYWSTESIPLGITSLIPLVLIPMFEIMTAKEVSKQYMKDANVLFIGGLMVALAIEEWNLHKRIALRVVLLVGVKPAWLTLGLMGVTAFLSMWISNTATTAMMVPIAHATVEQLSMIEDKVGKETREEIILTESFNEIRIENHPTDNDVKLTGNSPIKESETIRYPRKAAGQKRNLFKLVSLCICYSASIGGTATLTGTGPNLVMQGQFSQLFPQNGGVVNFSLWFAYAFPNMLVMLFLCWIWLQILFLGINFKTLWGCGSVKTWQEIAAYQVIREEYKKLGKMSFAEILVLILFIILVLLWFTRDPGFMPGWSVLFSTANKKYISDGTTVIFIAILMFVLPSKRPRWGNLDQSSSMNNTQVGQQKPRSSTLLTWDIVQHKLPWNVVLLLGGGFALAKSCEVSGMSEWVGNQLLPLKNIPHWAIVIILCLMMSIITECTSNIATATIFLPIMASMAVSIQINPLYVMIPTTISASFAFMLPVATPPNAIVFSYGHLKVLDMVKTGMILNLVGVICVTLSINTWGHILFHLDTFPAWANVTSL</sequence>
<reference evidence="10" key="2">
    <citation type="journal article" date="2007" name="PLoS Biol.">
        <title>Survey sequencing and comparative analysis of the elephant shark (Callorhinchus milii) genome.</title>
        <authorList>
            <person name="Venkatesh B."/>
            <person name="Kirkness E.F."/>
            <person name="Loh Y.H."/>
            <person name="Halpern A.L."/>
            <person name="Lee A.P."/>
            <person name="Johnson J."/>
            <person name="Dandona N."/>
            <person name="Viswanathan L.D."/>
            <person name="Tay A."/>
            <person name="Venter J.C."/>
            <person name="Strausberg R.L."/>
            <person name="Brenner S."/>
        </authorList>
    </citation>
    <scope>NUCLEOTIDE SEQUENCE [LARGE SCALE GENOMIC DNA]</scope>
</reference>
<feature type="transmembrane region" description="Helical" evidence="8">
    <location>
        <begin position="51"/>
        <end position="69"/>
    </location>
</feature>
<evidence type="ECO:0000256" key="7">
    <source>
        <dbReference type="ARBA" id="ARBA00023201"/>
    </source>
</evidence>
<dbReference type="Ensembl" id="ENSCMIT00000031672.1">
    <property type="protein sequence ID" value="ENSCMIP00000031197.1"/>
    <property type="gene ID" value="ENSCMIG00000013402.1"/>
</dbReference>
<evidence type="ECO:0000313" key="9">
    <source>
        <dbReference type="Ensembl" id="ENSCMIP00000031197.1"/>
    </source>
</evidence>
<evidence type="ECO:0000256" key="2">
    <source>
        <dbReference type="ARBA" id="ARBA00006772"/>
    </source>
</evidence>
<feature type="transmembrane region" description="Helical" evidence="8">
    <location>
        <begin position="364"/>
        <end position="381"/>
    </location>
</feature>
<evidence type="ECO:0000256" key="8">
    <source>
        <dbReference type="SAM" id="Phobius"/>
    </source>
</evidence>
<keyword evidence="7" id="KW-0406">Ion transport</keyword>
<dbReference type="PROSITE" id="PS01271">
    <property type="entry name" value="NA_SULFATE"/>
    <property type="match status" value="1"/>
</dbReference>
<dbReference type="GO" id="GO:0017153">
    <property type="term" value="F:sodium:dicarboxylate symporter activity"/>
    <property type="evidence" value="ECO:0007669"/>
    <property type="project" value="TreeGrafter"/>
</dbReference>
<feature type="transmembrane region" description="Helical" evidence="8">
    <location>
        <begin position="546"/>
        <end position="568"/>
    </location>
</feature>
<comment type="subcellular location">
    <subcellularLocation>
        <location evidence="1">Membrane</location>
        <topology evidence="1">Multi-pass membrane protein</topology>
    </subcellularLocation>
</comment>
<reference evidence="10" key="1">
    <citation type="journal article" date="2006" name="Science">
        <title>Ancient noncoding elements conserved in the human genome.</title>
        <authorList>
            <person name="Venkatesh B."/>
            <person name="Kirkness E.F."/>
            <person name="Loh Y.H."/>
            <person name="Halpern A.L."/>
            <person name="Lee A.P."/>
            <person name="Johnson J."/>
            <person name="Dandona N."/>
            <person name="Viswanathan L.D."/>
            <person name="Tay A."/>
            <person name="Venter J.C."/>
            <person name="Strausberg R.L."/>
            <person name="Brenner S."/>
        </authorList>
    </citation>
    <scope>NUCLEOTIDE SEQUENCE [LARGE SCALE GENOMIC DNA]</scope>
</reference>
<evidence type="ECO:0000256" key="3">
    <source>
        <dbReference type="ARBA" id="ARBA00022448"/>
    </source>
</evidence>
<evidence type="ECO:0000256" key="6">
    <source>
        <dbReference type="ARBA" id="ARBA00023136"/>
    </source>
</evidence>
<keyword evidence="6 8" id="KW-0472">Membrane</keyword>
<dbReference type="PANTHER" id="PTHR10283">
    <property type="entry name" value="SOLUTE CARRIER FAMILY 13 MEMBER"/>
    <property type="match status" value="1"/>
</dbReference>
<name>A0A4W3IPM6_CALMI</name>
<organism evidence="9 10">
    <name type="scientific">Callorhinchus milii</name>
    <name type="common">Ghost shark</name>
    <dbReference type="NCBI Taxonomy" id="7868"/>
    <lineage>
        <taxon>Eukaryota</taxon>
        <taxon>Metazoa</taxon>
        <taxon>Chordata</taxon>
        <taxon>Craniata</taxon>
        <taxon>Vertebrata</taxon>
        <taxon>Chondrichthyes</taxon>
        <taxon>Holocephali</taxon>
        <taxon>Chimaeriformes</taxon>
        <taxon>Callorhinchidae</taxon>
        <taxon>Callorhinchus</taxon>
    </lineage>
</organism>
<reference evidence="10" key="3">
    <citation type="journal article" date="2014" name="Nature">
        <title>Elephant shark genome provides unique insights into gnathostome evolution.</title>
        <authorList>
            <consortium name="International Elephant Shark Genome Sequencing Consortium"/>
            <person name="Venkatesh B."/>
            <person name="Lee A.P."/>
            <person name="Ravi V."/>
            <person name="Maurya A.K."/>
            <person name="Lian M.M."/>
            <person name="Swann J.B."/>
            <person name="Ohta Y."/>
            <person name="Flajnik M.F."/>
            <person name="Sutoh Y."/>
            <person name="Kasahara M."/>
            <person name="Hoon S."/>
            <person name="Gangu V."/>
            <person name="Roy S.W."/>
            <person name="Irimia M."/>
            <person name="Korzh V."/>
            <person name="Kondrychyn I."/>
            <person name="Lim Z.W."/>
            <person name="Tay B.H."/>
            <person name="Tohari S."/>
            <person name="Kong K.W."/>
            <person name="Ho S."/>
            <person name="Lorente-Galdos B."/>
            <person name="Quilez J."/>
            <person name="Marques-Bonet T."/>
            <person name="Raney B.J."/>
            <person name="Ingham P.W."/>
            <person name="Tay A."/>
            <person name="Hillier L.W."/>
            <person name="Minx P."/>
            <person name="Boehm T."/>
            <person name="Wilson R.K."/>
            <person name="Brenner S."/>
            <person name="Warren W.C."/>
        </authorList>
    </citation>
    <scope>NUCLEOTIDE SEQUENCE [LARGE SCALE GENOMIC DNA]</scope>
</reference>
<dbReference type="CDD" id="cd01115">
    <property type="entry name" value="SLC13_permease"/>
    <property type="match status" value="1"/>
</dbReference>
<dbReference type="GeneTree" id="ENSGT01030000234550"/>
<dbReference type="Pfam" id="PF00939">
    <property type="entry name" value="Na_sulph_symp"/>
    <property type="match status" value="1"/>
</dbReference>
<dbReference type="GO" id="GO:0005886">
    <property type="term" value="C:plasma membrane"/>
    <property type="evidence" value="ECO:0007669"/>
    <property type="project" value="TreeGrafter"/>
</dbReference>
<dbReference type="AlphaFoldDB" id="A0A4W3IPM6"/>
<evidence type="ECO:0000256" key="1">
    <source>
        <dbReference type="ARBA" id="ARBA00004141"/>
    </source>
</evidence>
<feature type="transmembrane region" description="Helical" evidence="8">
    <location>
        <begin position="81"/>
        <end position="98"/>
    </location>
</feature>
<accession>A0A4W3IPM6</accession>
<evidence type="ECO:0000256" key="4">
    <source>
        <dbReference type="ARBA" id="ARBA00022692"/>
    </source>
</evidence>